<feature type="domain" description="Metaxin glutathione S-transferase" evidence="3">
    <location>
        <begin position="249"/>
        <end position="310"/>
    </location>
</feature>
<dbReference type="GO" id="GO:0005737">
    <property type="term" value="C:cytoplasm"/>
    <property type="evidence" value="ECO:0007669"/>
    <property type="project" value="TreeGrafter"/>
</dbReference>
<feature type="compositionally biased region" description="Basic residues" evidence="2">
    <location>
        <begin position="409"/>
        <end position="426"/>
    </location>
</feature>
<dbReference type="SFLD" id="SFLDG01200">
    <property type="entry name" value="SUF1.1"/>
    <property type="match status" value="1"/>
</dbReference>
<feature type="region of interest" description="Disordered" evidence="2">
    <location>
        <begin position="327"/>
        <end position="426"/>
    </location>
</feature>
<dbReference type="InterPro" id="IPR050931">
    <property type="entry name" value="Mito_Protein_Transport_Metaxin"/>
</dbReference>
<dbReference type="STRING" id="32264.T1JRY4"/>
<keyword evidence="6" id="KW-1185">Reference proteome</keyword>
<dbReference type="PANTHER" id="PTHR12289:SF41">
    <property type="entry name" value="FAILED AXON CONNECTIONS-RELATED"/>
    <property type="match status" value="1"/>
</dbReference>
<dbReference type="InterPro" id="IPR033468">
    <property type="entry name" value="Metaxin_GST"/>
</dbReference>
<dbReference type="CDD" id="cd03080">
    <property type="entry name" value="GST_N_Metaxin_like"/>
    <property type="match status" value="1"/>
</dbReference>
<accession>T1JRY4</accession>
<feature type="compositionally biased region" description="Basic and acidic residues" evidence="2">
    <location>
        <begin position="49"/>
        <end position="59"/>
    </location>
</feature>
<evidence type="ECO:0000259" key="4">
    <source>
        <dbReference type="Pfam" id="PF17172"/>
    </source>
</evidence>
<dbReference type="InterPro" id="IPR036249">
    <property type="entry name" value="Thioredoxin-like_sf"/>
</dbReference>
<dbReference type="Pfam" id="PF17171">
    <property type="entry name" value="GST_C_6"/>
    <property type="match status" value="1"/>
</dbReference>
<dbReference type="HOGENOM" id="CLU_044137_0_1_1"/>
<proteinExistence type="inferred from homology"/>
<dbReference type="AlphaFoldDB" id="T1JRY4"/>
<sequence length="486" mass="56758">MTSVTETPAVVAPNTEATNEPTEDKVNAKTEETTTTTTTNANANSTTEDDSKKVEESNKDTAASPVKKPTVHKVDYEEGKVYLYQFERCASLPSSSSHCLKLETFLRMANIPYENVDHKMRYKSSKGDMPFVELNGREIAETDVIVEELSKEFKVDLNSDLTADQKVIAHALESMLENHTAWIIKHWRFKHPQEFLKVSGTDIKKTINSKLPQSVLNFMFKIGFKSNIKDLIGHGIGRHDADQVYATGRKDLEMLSNALGEKEFFFGDKPRLLDAEAFSILAQFIFVPFENYDEFIKNDTPNLFKFVERMKERYWKDWDTICQPVETEVAPKKEGETDDTKKTDEDTEEEKKKKEELKKEKEEKKRKEKEEKERKKKEEKEEKERKKREAKEKAEKEKAEKAKAEKEKKRLKKRKPKKKRQRKRKLNKKLNLIKLMLKNLRKLNRLLKHLVLTNPVLKQQLKRQWNRKTAKQNPTMLMLAKRCSAN</sequence>
<dbReference type="SFLD" id="SFLDG01180">
    <property type="entry name" value="SUF1"/>
    <property type="match status" value="1"/>
</dbReference>
<organism evidence="5 6">
    <name type="scientific">Tetranychus urticae</name>
    <name type="common">Two-spotted spider mite</name>
    <dbReference type="NCBI Taxonomy" id="32264"/>
    <lineage>
        <taxon>Eukaryota</taxon>
        <taxon>Metazoa</taxon>
        <taxon>Ecdysozoa</taxon>
        <taxon>Arthropoda</taxon>
        <taxon>Chelicerata</taxon>
        <taxon>Arachnida</taxon>
        <taxon>Acari</taxon>
        <taxon>Acariformes</taxon>
        <taxon>Trombidiformes</taxon>
        <taxon>Prostigmata</taxon>
        <taxon>Eleutherengona</taxon>
        <taxon>Raphignathae</taxon>
        <taxon>Tetranychoidea</taxon>
        <taxon>Tetranychidae</taxon>
        <taxon>Tetranychus</taxon>
    </lineage>
</organism>
<feature type="compositionally biased region" description="Basic and acidic residues" evidence="2">
    <location>
        <begin position="22"/>
        <end position="32"/>
    </location>
</feature>
<feature type="region of interest" description="Disordered" evidence="2">
    <location>
        <begin position="1"/>
        <end position="69"/>
    </location>
</feature>
<comment type="similarity">
    <text evidence="1">Belongs to the FAX family.</text>
</comment>
<dbReference type="SFLD" id="SFLDS00019">
    <property type="entry name" value="Glutathione_Transferase_(cytos"/>
    <property type="match status" value="1"/>
</dbReference>
<dbReference type="Gene3D" id="1.20.1050.10">
    <property type="match status" value="1"/>
</dbReference>
<evidence type="ECO:0000256" key="1">
    <source>
        <dbReference type="ARBA" id="ARBA00006475"/>
    </source>
</evidence>
<feature type="domain" description="Thioredoxin-like fold" evidence="4">
    <location>
        <begin position="98"/>
        <end position="192"/>
    </location>
</feature>
<dbReference type="InterPro" id="IPR036282">
    <property type="entry name" value="Glutathione-S-Trfase_C_sf"/>
</dbReference>
<dbReference type="Proteomes" id="UP000015104">
    <property type="component" value="Unassembled WGS sequence"/>
</dbReference>
<evidence type="ECO:0000259" key="3">
    <source>
        <dbReference type="Pfam" id="PF17171"/>
    </source>
</evidence>
<reference evidence="5" key="2">
    <citation type="submission" date="2015-06" db="UniProtKB">
        <authorList>
            <consortium name="EnsemblMetazoa"/>
        </authorList>
    </citation>
    <scope>IDENTIFICATION</scope>
</reference>
<evidence type="ECO:0000256" key="2">
    <source>
        <dbReference type="SAM" id="MobiDB-lite"/>
    </source>
</evidence>
<evidence type="ECO:0000313" key="5">
    <source>
        <dbReference type="EnsemblMetazoa" id="tetur01g08590.1"/>
    </source>
</evidence>
<dbReference type="InterPro" id="IPR040079">
    <property type="entry name" value="Glutathione_S-Trfase"/>
</dbReference>
<dbReference type="SUPFAM" id="SSF52833">
    <property type="entry name" value="Thioredoxin-like"/>
    <property type="match status" value="1"/>
</dbReference>
<dbReference type="EMBL" id="CAEY01000457">
    <property type="status" value="NOT_ANNOTATED_CDS"/>
    <property type="molecule type" value="Genomic_DNA"/>
</dbReference>
<dbReference type="EnsemblMetazoa" id="tetur01g08590.1">
    <property type="protein sequence ID" value="tetur01g08590.1"/>
    <property type="gene ID" value="tetur01g08590"/>
</dbReference>
<protein>
    <recommendedName>
        <fullName evidence="7">GST N-terminal domain-containing protein</fullName>
    </recommendedName>
</protein>
<feature type="compositionally biased region" description="Low complexity" evidence="2">
    <location>
        <begin position="33"/>
        <end position="46"/>
    </location>
</feature>
<dbReference type="InterPro" id="IPR026928">
    <property type="entry name" value="FAX/IsoI-like"/>
</dbReference>
<dbReference type="InterPro" id="IPR012336">
    <property type="entry name" value="Thioredoxin-like_fold"/>
</dbReference>
<evidence type="ECO:0000313" key="6">
    <source>
        <dbReference type="Proteomes" id="UP000015104"/>
    </source>
</evidence>
<dbReference type="PANTHER" id="PTHR12289">
    <property type="entry name" value="METAXIN RELATED"/>
    <property type="match status" value="1"/>
</dbReference>
<dbReference type="eggNOG" id="KOG4244">
    <property type="taxonomic scope" value="Eukaryota"/>
</dbReference>
<dbReference type="SUPFAM" id="SSF47616">
    <property type="entry name" value="GST C-terminal domain-like"/>
    <property type="match status" value="1"/>
</dbReference>
<name>T1JRY4_TETUR</name>
<evidence type="ECO:0008006" key="7">
    <source>
        <dbReference type="Google" id="ProtNLM"/>
    </source>
</evidence>
<dbReference type="Pfam" id="PF17172">
    <property type="entry name" value="GST_N_4"/>
    <property type="match status" value="1"/>
</dbReference>
<dbReference type="CDD" id="cd03193">
    <property type="entry name" value="GST_C_Metaxin"/>
    <property type="match status" value="1"/>
</dbReference>
<feature type="compositionally biased region" description="Basic and acidic residues" evidence="2">
    <location>
        <begin position="329"/>
        <end position="408"/>
    </location>
</feature>
<reference evidence="6" key="1">
    <citation type="submission" date="2011-08" db="EMBL/GenBank/DDBJ databases">
        <authorList>
            <person name="Rombauts S."/>
        </authorList>
    </citation>
    <scope>NUCLEOTIDE SEQUENCE</scope>
    <source>
        <strain evidence="6">London</strain>
    </source>
</reference>